<feature type="domain" description="EF-hand" evidence="2">
    <location>
        <begin position="1"/>
        <end position="36"/>
    </location>
</feature>
<dbReference type="SMART" id="SM00054">
    <property type="entry name" value="EFh"/>
    <property type="match status" value="2"/>
</dbReference>
<dbReference type="InParanoid" id="B8LEA6"/>
<dbReference type="HOGENOM" id="CLU_2765803_0_0_1"/>
<evidence type="ECO:0000259" key="2">
    <source>
        <dbReference type="PROSITE" id="PS50222"/>
    </source>
</evidence>
<dbReference type="InterPro" id="IPR018247">
    <property type="entry name" value="EF_Hand_1_Ca_BS"/>
</dbReference>
<feature type="non-terminal residue" evidence="3">
    <location>
        <position position="70"/>
    </location>
</feature>
<dbReference type="CDD" id="cd00051">
    <property type="entry name" value="EFh"/>
    <property type="match status" value="1"/>
</dbReference>
<reference evidence="3 4" key="1">
    <citation type="journal article" date="2004" name="Science">
        <title>The genome of the diatom Thalassiosira pseudonana: ecology, evolution, and metabolism.</title>
        <authorList>
            <person name="Armbrust E.V."/>
            <person name="Berges J.A."/>
            <person name="Bowler C."/>
            <person name="Green B.R."/>
            <person name="Martinez D."/>
            <person name="Putnam N.H."/>
            <person name="Zhou S."/>
            <person name="Allen A.E."/>
            <person name="Apt K.E."/>
            <person name="Bechner M."/>
            <person name="Brzezinski M.A."/>
            <person name="Chaal B.K."/>
            <person name="Chiovitti A."/>
            <person name="Davis A.K."/>
            <person name="Demarest M.S."/>
            <person name="Detter J.C."/>
            <person name="Glavina T."/>
            <person name="Goodstein D."/>
            <person name="Hadi M.Z."/>
            <person name="Hellsten U."/>
            <person name="Hildebrand M."/>
            <person name="Jenkins B.D."/>
            <person name="Jurka J."/>
            <person name="Kapitonov V.V."/>
            <person name="Kroger N."/>
            <person name="Lau W.W."/>
            <person name="Lane T.W."/>
            <person name="Larimer F.W."/>
            <person name="Lippmeier J.C."/>
            <person name="Lucas S."/>
            <person name="Medina M."/>
            <person name="Montsant A."/>
            <person name="Obornik M."/>
            <person name="Parker M.S."/>
            <person name="Palenik B."/>
            <person name="Pazour G.J."/>
            <person name="Richardson P.M."/>
            <person name="Rynearson T.A."/>
            <person name="Saito M.A."/>
            <person name="Schwartz D.C."/>
            <person name="Thamatrakoln K."/>
            <person name="Valentin K."/>
            <person name="Vardi A."/>
            <person name="Wilkerson F.P."/>
            <person name="Rokhsar D.S."/>
        </authorList>
    </citation>
    <scope>NUCLEOTIDE SEQUENCE [LARGE SCALE GENOMIC DNA]</scope>
    <source>
        <strain evidence="3 4">CCMP1335</strain>
    </source>
</reference>
<evidence type="ECO:0000313" key="3">
    <source>
        <dbReference type="EMBL" id="EED86320.1"/>
    </source>
</evidence>
<sequence>QGIENARRVFNDIDSDGNGIIEMEEFIAAYQKVDPKVSRDHLQQMFEEADIDENNKITFDEFLKVSKMPN</sequence>
<dbReference type="EMBL" id="DS999434">
    <property type="protein sequence ID" value="EED86320.1"/>
    <property type="molecule type" value="Genomic_DNA"/>
</dbReference>
<dbReference type="GeneID" id="7447676"/>
<keyword evidence="4" id="KW-1185">Reference proteome</keyword>
<dbReference type="RefSeq" id="XP_002297357.1">
    <property type="nucleotide sequence ID" value="XM_002297321.1"/>
</dbReference>
<protein>
    <recommendedName>
        <fullName evidence="2">EF-hand domain-containing protein</fullName>
    </recommendedName>
</protein>
<dbReference type="InterPro" id="IPR002048">
    <property type="entry name" value="EF_hand_dom"/>
</dbReference>
<feature type="non-terminal residue" evidence="3">
    <location>
        <position position="1"/>
    </location>
</feature>
<dbReference type="SUPFAM" id="SSF47473">
    <property type="entry name" value="EF-hand"/>
    <property type="match status" value="1"/>
</dbReference>
<gene>
    <name evidence="3" type="ORF">THAPSDRAFT_bd296</name>
</gene>
<dbReference type="PROSITE" id="PS00018">
    <property type="entry name" value="EF_HAND_1"/>
    <property type="match status" value="2"/>
</dbReference>
<name>B8LEA6_THAPS</name>
<dbReference type="KEGG" id="tps:THAPSDRAFT_bd296"/>
<organism evidence="3 4">
    <name type="scientific">Thalassiosira pseudonana</name>
    <name type="common">Marine diatom</name>
    <name type="synonym">Cyclotella nana</name>
    <dbReference type="NCBI Taxonomy" id="35128"/>
    <lineage>
        <taxon>Eukaryota</taxon>
        <taxon>Sar</taxon>
        <taxon>Stramenopiles</taxon>
        <taxon>Ochrophyta</taxon>
        <taxon>Bacillariophyta</taxon>
        <taxon>Coscinodiscophyceae</taxon>
        <taxon>Thalassiosirophycidae</taxon>
        <taxon>Thalassiosirales</taxon>
        <taxon>Thalassiosiraceae</taxon>
        <taxon>Thalassiosira</taxon>
    </lineage>
</organism>
<reference evidence="3 4" key="2">
    <citation type="journal article" date="2008" name="Nature">
        <title>The Phaeodactylum genome reveals the evolutionary history of diatom genomes.</title>
        <authorList>
            <person name="Bowler C."/>
            <person name="Allen A.E."/>
            <person name="Badger J.H."/>
            <person name="Grimwood J."/>
            <person name="Jabbari K."/>
            <person name="Kuo A."/>
            <person name="Maheswari U."/>
            <person name="Martens C."/>
            <person name="Maumus F."/>
            <person name="Otillar R.P."/>
            <person name="Rayko E."/>
            <person name="Salamov A."/>
            <person name="Vandepoele K."/>
            <person name="Beszteri B."/>
            <person name="Gruber A."/>
            <person name="Heijde M."/>
            <person name="Katinka M."/>
            <person name="Mock T."/>
            <person name="Valentin K."/>
            <person name="Verret F."/>
            <person name="Berges J.A."/>
            <person name="Brownlee C."/>
            <person name="Cadoret J.P."/>
            <person name="Chiovitti A."/>
            <person name="Choi C.J."/>
            <person name="Coesel S."/>
            <person name="De Martino A."/>
            <person name="Detter J.C."/>
            <person name="Durkin C."/>
            <person name="Falciatore A."/>
            <person name="Fournet J."/>
            <person name="Haruta M."/>
            <person name="Huysman M.J."/>
            <person name="Jenkins B.D."/>
            <person name="Jiroutova K."/>
            <person name="Jorgensen R.E."/>
            <person name="Joubert Y."/>
            <person name="Kaplan A."/>
            <person name="Kroger N."/>
            <person name="Kroth P.G."/>
            <person name="La Roche J."/>
            <person name="Lindquist E."/>
            <person name="Lommer M."/>
            <person name="Martin-Jezequel V."/>
            <person name="Lopez P.J."/>
            <person name="Lucas S."/>
            <person name="Mangogna M."/>
            <person name="McGinnis K."/>
            <person name="Medlin L.K."/>
            <person name="Montsant A."/>
            <person name="Oudot-Le Secq M.P."/>
            <person name="Napoli C."/>
            <person name="Obornik M."/>
            <person name="Parker M.S."/>
            <person name="Petit J.L."/>
            <person name="Porcel B.M."/>
            <person name="Poulsen N."/>
            <person name="Robison M."/>
            <person name="Rychlewski L."/>
            <person name="Rynearson T.A."/>
            <person name="Schmutz J."/>
            <person name="Shapiro H."/>
            <person name="Siaut M."/>
            <person name="Stanley M."/>
            <person name="Sussman M.R."/>
            <person name="Taylor A.R."/>
            <person name="Vardi A."/>
            <person name="von Dassow P."/>
            <person name="Vyverman W."/>
            <person name="Willis A."/>
            <person name="Wyrwicz L.S."/>
            <person name="Rokhsar D.S."/>
            <person name="Weissenbach J."/>
            <person name="Armbrust E.V."/>
            <person name="Green B.R."/>
            <person name="Van de Peer Y."/>
            <person name="Grigoriev I.V."/>
        </authorList>
    </citation>
    <scope>NUCLEOTIDE SEQUENCE [LARGE SCALE GENOMIC DNA]</scope>
    <source>
        <strain evidence="3 4">CCMP1335</strain>
    </source>
</reference>
<evidence type="ECO:0000313" key="4">
    <source>
        <dbReference type="Proteomes" id="UP000001449"/>
    </source>
</evidence>
<dbReference type="GO" id="GO:0005509">
    <property type="term" value="F:calcium ion binding"/>
    <property type="evidence" value="ECO:0007669"/>
    <property type="project" value="InterPro"/>
</dbReference>
<dbReference type="AlphaFoldDB" id="B8LEA6"/>
<dbReference type="PROSITE" id="PS50222">
    <property type="entry name" value="EF_HAND_2"/>
    <property type="match status" value="2"/>
</dbReference>
<keyword evidence="1" id="KW-0106">Calcium</keyword>
<dbReference type="Gene3D" id="1.10.238.10">
    <property type="entry name" value="EF-hand"/>
    <property type="match status" value="1"/>
</dbReference>
<dbReference type="Proteomes" id="UP000001449">
    <property type="component" value="Unassembled WGS sequence"/>
</dbReference>
<feature type="domain" description="EF-hand" evidence="2">
    <location>
        <begin position="37"/>
        <end position="70"/>
    </location>
</feature>
<evidence type="ECO:0000256" key="1">
    <source>
        <dbReference type="ARBA" id="ARBA00022837"/>
    </source>
</evidence>
<dbReference type="Pfam" id="PF13499">
    <property type="entry name" value="EF-hand_7"/>
    <property type="match status" value="1"/>
</dbReference>
<dbReference type="InterPro" id="IPR011992">
    <property type="entry name" value="EF-hand-dom_pair"/>
</dbReference>
<accession>B8LEA6</accession>
<dbReference type="PaxDb" id="35128-Thapsdraft296"/>
<proteinExistence type="predicted"/>